<evidence type="ECO:0000256" key="1">
    <source>
        <dbReference type="ARBA" id="ARBA00004370"/>
    </source>
</evidence>
<comment type="caution">
    <text evidence="4">The sequence shown here is derived from an EMBL/GenBank/DDBJ whole genome shotgun (WGS) entry which is preliminary data.</text>
</comment>
<comment type="subcellular location">
    <subcellularLocation>
        <location evidence="1">Membrane</location>
    </subcellularLocation>
</comment>
<reference evidence="4" key="1">
    <citation type="journal article" date="2022" name="Plant J.">
        <title>Strategies of tolerance reflected in two North American maple genomes.</title>
        <authorList>
            <person name="McEvoy S.L."/>
            <person name="Sezen U.U."/>
            <person name="Trouern-Trend A."/>
            <person name="McMahon S.M."/>
            <person name="Schaberg P.G."/>
            <person name="Yang J."/>
            <person name="Wegrzyn J.L."/>
            <person name="Swenson N.G."/>
        </authorList>
    </citation>
    <scope>NUCLEOTIDE SEQUENCE</scope>
    <source>
        <strain evidence="4">91603</strain>
    </source>
</reference>
<keyword evidence="3" id="KW-1133">Transmembrane helix</keyword>
<evidence type="ECO:0008006" key="6">
    <source>
        <dbReference type="Google" id="ProtNLM"/>
    </source>
</evidence>
<dbReference type="GO" id="GO:0009506">
    <property type="term" value="C:plasmodesma"/>
    <property type="evidence" value="ECO:0007669"/>
    <property type="project" value="TreeGrafter"/>
</dbReference>
<dbReference type="GO" id="GO:0098542">
    <property type="term" value="P:defense response to other organism"/>
    <property type="evidence" value="ECO:0007669"/>
    <property type="project" value="InterPro"/>
</dbReference>
<feature type="transmembrane region" description="Helical" evidence="3">
    <location>
        <begin position="21"/>
        <end position="44"/>
    </location>
</feature>
<keyword evidence="5" id="KW-1185">Reference proteome</keyword>
<sequence>MSHTQSSQPVSDSRRFSVLRRLILVLILLFAVITIINWTVWLILNPKPPVFTVNSLSLSNSKQILNLQLSINNPNKKITLFMDDLRVLVFYKDAVVSKGTSMNLKQPVCLEKMSVQSLSLLGDMVGSSERSRRSMTRTTSKADDLLLRVTLDTLICSSASPTRFFWISVTPTQGSAKR</sequence>
<reference evidence="4" key="2">
    <citation type="submission" date="2023-02" db="EMBL/GenBank/DDBJ databases">
        <authorList>
            <person name="Swenson N.G."/>
            <person name="Wegrzyn J.L."/>
            <person name="Mcevoy S.L."/>
        </authorList>
    </citation>
    <scope>NUCLEOTIDE SEQUENCE</scope>
    <source>
        <strain evidence="4">91603</strain>
        <tissue evidence="4">Leaf</tissue>
    </source>
</reference>
<dbReference type="InterPro" id="IPR044839">
    <property type="entry name" value="NDR1-like"/>
</dbReference>
<accession>A0AAD5P1Y2</accession>
<organism evidence="4 5">
    <name type="scientific">Acer negundo</name>
    <name type="common">Box elder</name>
    <dbReference type="NCBI Taxonomy" id="4023"/>
    <lineage>
        <taxon>Eukaryota</taxon>
        <taxon>Viridiplantae</taxon>
        <taxon>Streptophyta</taxon>
        <taxon>Embryophyta</taxon>
        <taxon>Tracheophyta</taxon>
        <taxon>Spermatophyta</taxon>
        <taxon>Magnoliopsida</taxon>
        <taxon>eudicotyledons</taxon>
        <taxon>Gunneridae</taxon>
        <taxon>Pentapetalae</taxon>
        <taxon>rosids</taxon>
        <taxon>malvids</taxon>
        <taxon>Sapindales</taxon>
        <taxon>Sapindaceae</taxon>
        <taxon>Hippocastanoideae</taxon>
        <taxon>Acereae</taxon>
        <taxon>Acer</taxon>
    </lineage>
</organism>
<evidence type="ECO:0000256" key="2">
    <source>
        <dbReference type="ARBA" id="ARBA00023136"/>
    </source>
</evidence>
<proteinExistence type="predicted"/>
<keyword evidence="3" id="KW-0812">Transmembrane</keyword>
<dbReference type="EMBL" id="JAJSOW010000003">
    <property type="protein sequence ID" value="KAI9195327.1"/>
    <property type="molecule type" value="Genomic_DNA"/>
</dbReference>
<evidence type="ECO:0000256" key="3">
    <source>
        <dbReference type="SAM" id="Phobius"/>
    </source>
</evidence>
<keyword evidence="2 3" id="KW-0472">Membrane</keyword>
<gene>
    <name evidence="4" type="ORF">LWI28_013867</name>
</gene>
<dbReference type="PANTHER" id="PTHR31415:SF4">
    <property type="entry name" value="NDR1_HIN1-LIKE PROTEIN 3"/>
    <property type="match status" value="1"/>
</dbReference>
<dbReference type="AlphaFoldDB" id="A0AAD5P1Y2"/>
<evidence type="ECO:0000313" key="5">
    <source>
        <dbReference type="Proteomes" id="UP001064489"/>
    </source>
</evidence>
<dbReference type="Proteomes" id="UP001064489">
    <property type="component" value="Chromosome 1"/>
</dbReference>
<protein>
    <recommendedName>
        <fullName evidence="6">Late embryogenesis abundant protein LEA-2 subgroup domain-containing protein</fullName>
    </recommendedName>
</protein>
<dbReference type="PANTHER" id="PTHR31415">
    <property type="entry name" value="OS05G0367900 PROTEIN"/>
    <property type="match status" value="1"/>
</dbReference>
<dbReference type="GO" id="GO:0005886">
    <property type="term" value="C:plasma membrane"/>
    <property type="evidence" value="ECO:0007669"/>
    <property type="project" value="TreeGrafter"/>
</dbReference>
<name>A0AAD5P1Y2_ACENE</name>
<evidence type="ECO:0000313" key="4">
    <source>
        <dbReference type="EMBL" id="KAI9195327.1"/>
    </source>
</evidence>